<accession>A0A219YCD0</accession>
<evidence type="ECO:0000313" key="1">
    <source>
        <dbReference type="EMBL" id="APU01656.1"/>
    </source>
</evidence>
<reference evidence="1 2" key="1">
    <citation type="journal article" date="2017" name="Sci. Rep.">
        <title>Characterization and diversity of phages infecting Aeromonas salmonicida subsp. salmonicida.</title>
        <authorList>
            <person name="Vincent A.T."/>
            <person name="Paquet V.E."/>
            <person name="Bernatchez A."/>
            <person name="Tremblay D.M."/>
            <person name="Moineau S."/>
            <person name="Charette S.J."/>
        </authorList>
    </citation>
    <scope>NUCLEOTIDE SEQUENCE [LARGE SCALE GENOMIC DNA]</scope>
</reference>
<protein>
    <submittedName>
        <fullName evidence="1">Uncharacterized protein</fullName>
    </submittedName>
</protein>
<proteinExistence type="predicted"/>
<organism evidence="1 2">
    <name type="scientific">Aeromonas phage 65.2</name>
    <dbReference type="NCBI Taxonomy" id="1932896"/>
    <lineage>
        <taxon>Viruses</taxon>
        <taxon>Duplodnaviria</taxon>
        <taxon>Heunggongvirae</taxon>
        <taxon>Uroviricota</taxon>
        <taxon>Caudoviricetes</taxon>
        <taxon>Pantevenvirales</taxon>
        <taxon>Straboviridae</taxon>
        <taxon>Emmerichvirinae</taxon>
        <taxon>Ishigurovirus</taxon>
        <taxon>Ishigurovirus osborne</taxon>
    </lineage>
</organism>
<sequence length="59" mass="6906">MKAIIDVNNVQLQISKLSVSYHPRIIRIIMDIDPEICPALVIEHHEYKTIMNYIKMGKQ</sequence>
<evidence type="ECO:0000313" key="2">
    <source>
        <dbReference type="Proteomes" id="UP000225215"/>
    </source>
</evidence>
<dbReference type="EMBL" id="KY290955">
    <property type="protein sequence ID" value="APU01656.1"/>
    <property type="molecule type" value="Genomic_DNA"/>
</dbReference>
<dbReference type="Proteomes" id="UP000225215">
    <property type="component" value="Segment"/>
</dbReference>
<name>A0A219YCD0_9CAUD</name>